<dbReference type="EMBL" id="MHWR01000027">
    <property type="protein sequence ID" value="OHB13027.1"/>
    <property type="molecule type" value="Genomic_DNA"/>
</dbReference>
<gene>
    <name evidence="1" type="ORF">A2Y49_00010</name>
</gene>
<evidence type="ECO:0000313" key="2">
    <source>
        <dbReference type="Proteomes" id="UP000177154"/>
    </source>
</evidence>
<protein>
    <submittedName>
        <fullName evidence="1">Uncharacterized protein</fullName>
    </submittedName>
</protein>
<dbReference type="AlphaFoldDB" id="A0A1G2UUF9"/>
<evidence type="ECO:0000313" key="1">
    <source>
        <dbReference type="EMBL" id="OHB13027.1"/>
    </source>
</evidence>
<dbReference type="Gene3D" id="2.60.120.620">
    <property type="entry name" value="q2cbj1_9rhob like domain"/>
    <property type="match status" value="1"/>
</dbReference>
<name>A0A1G2UUF9_9BACT</name>
<comment type="caution">
    <text evidence="1">The sequence shown here is derived from an EMBL/GenBank/DDBJ whole genome shotgun (WGS) entry which is preliminary data.</text>
</comment>
<organism evidence="1 2">
    <name type="scientific">Candidatus Zambryskibacteria bacterium RIFCSPLOWO2_12_39_8</name>
    <dbReference type="NCBI Taxonomy" id="1802774"/>
    <lineage>
        <taxon>Bacteria</taxon>
        <taxon>Candidatus Zambryskiibacteriota</taxon>
    </lineage>
</organism>
<reference evidence="1 2" key="1">
    <citation type="journal article" date="2016" name="Nat. Commun.">
        <title>Thousands of microbial genomes shed light on interconnected biogeochemical processes in an aquifer system.</title>
        <authorList>
            <person name="Anantharaman K."/>
            <person name="Brown C.T."/>
            <person name="Hug L.A."/>
            <person name="Sharon I."/>
            <person name="Castelle C.J."/>
            <person name="Probst A.J."/>
            <person name="Thomas B.C."/>
            <person name="Singh A."/>
            <person name="Wilkins M.J."/>
            <person name="Karaoz U."/>
            <person name="Brodie E.L."/>
            <person name="Williams K.H."/>
            <person name="Hubbard S.S."/>
            <person name="Banfield J.F."/>
        </authorList>
    </citation>
    <scope>NUCLEOTIDE SEQUENCE [LARGE SCALE GENOMIC DNA]</scope>
</reference>
<dbReference type="Proteomes" id="UP000177154">
    <property type="component" value="Unassembled WGS sequence"/>
</dbReference>
<dbReference type="SUPFAM" id="SSF51197">
    <property type="entry name" value="Clavaminate synthase-like"/>
    <property type="match status" value="1"/>
</dbReference>
<sequence>MDKNLEESGWALAPHNLPREIMEKLVKKKDEYLQISCQEVERAFNVSFEGFESEKIEYIELAKGIARAFLRYDPFSHLLLQAVWRKLSETFGLSSKIKYLTLPYPIIHFPLDTSESGTTHKDGYDYIKDFYTTWTPLNDCFHQPISIIEKTHYKNSFILRKLRAKLKFIDKLILSTKKIFKPDIRLGEFFVWHGETNHAGLLNRSGQTKVSITARFTSSAMMSETTLTTEEIENYTAIENKIIPRDLAQKIIKIFKEIQTQTKEEAIMEKTMDGLVENVRLNIKSWNLSPDESKRLGFVLALWAQRMERKTDAHLFYLYAFFSGTDNFYALQKCLIYVIGNFKSEESLKFINFILSDFGSQQSVYIIKRAVKLSGEKGKNLNIEYPIDLPLLKSSLT</sequence>
<proteinExistence type="predicted"/>
<accession>A0A1G2UUF9</accession>